<gene>
    <name evidence="6" type="ORF">METZ01_LOCUS42780</name>
</gene>
<dbReference type="SMART" id="SM00849">
    <property type="entry name" value="Lactamase_B"/>
    <property type="match status" value="1"/>
</dbReference>
<dbReference type="GO" id="GO:0016787">
    <property type="term" value="F:hydrolase activity"/>
    <property type="evidence" value="ECO:0007669"/>
    <property type="project" value="UniProtKB-KW"/>
</dbReference>
<dbReference type="GO" id="GO:0046872">
    <property type="term" value="F:metal ion binding"/>
    <property type="evidence" value="ECO:0007669"/>
    <property type="project" value="UniProtKB-KW"/>
</dbReference>
<dbReference type="InterPro" id="IPR051453">
    <property type="entry name" value="MBL_Glyoxalase_II"/>
</dbReference>
<dbReference type="SUPFAM" id="SSF56281">
    <property type="entry name" value="Metallo-hydrolase/oxidoreductase"/>
    <property type="match status" value="1"/>
</dbReference>
<dbReference type="PANTHER" id="PTHR46233">
    <property type="entry name" value="HYDROXYACYLGLUTATHIONE HYDROLASE GLOC"/>
    <property type="match status" value="1"/>
</dbReference>
<feature type="domain" description="Metallo-beta-lactamase" evidence="5">
    <location>
        <begin position="46"/>
        <end position="206"/>
    </location>
</feature>
<evidence type="ECO:0000256" key="4">
    <source>
        <dbReference type="ARBA" id="ARBA00022833"/>
    </source>
</evidence>
<dbReference type="AlphaFoldDB" id="A0A381RDQ8"/>
<dbReference type="Pfam" id="PF00753">
    <property type="entry name" value="Lactamase_B"/>
    <property type="match status" value="1"/>
</dbReference>
<evidence type="ECO:0000256" key="2">
    <source>
        <dbReference type="ARBA" id="ARBA00022723"/>
    </source>
</evidence>
<dbReference type="PANTHER" id="PTHR46233:SF3">
    <property type="entry name" value="HYDROXYACYLGLUTATHIONE HYDROLASE GLOC"/>
    <property type="match status" value="1"/>
</dbReference>
<name>A0A381RDQ8_9ZZZZ</name>
<keyword evidence="2" id="KW-0479">Metal-binding</keyword>
<dbReference type="CDD" id="cd06262">
    <property type="entry name" value="metallo-hydrolase-like_MBL-fold"/>
    <property type="match status" value="1"/>
</dbReference>
<dbReference type="Gene3D" id="3.60.15.10">
    <property type="entry name" value="Ribonuclease Z/Hydroxyacylglutathione hydrolase-like"/>
    <property type="match status" value="1"/>
</dbReference>
<keyword evidence="3" id="KW-0378">Hydrolase</keyword>
<evidence type="ECO:0000256" key="1">
    <source>
        <dbReference type="ARBA" id="ARBA00001947"/>
    </source>
</evidence>
<proteinExistence type="predicted"/>
<evidence type="ECO:0000256" key="3">
    <source>
        <dbReference type="ARBA" id="ARBA00022801"/>
    </source>
</evidence>
<comment type="cofactor">
    <cofactor evidence="1">
        <name>Zn(2+)</name>
        <dbReference type="ChEBI" id="CHEBI:29105"/>
    </cofactor>
</comment>
<sequence length="227" mass="24576">MDQAPSSKFAPPCTHDDHPNTGVAGVSLHYCDTSSEIHKIVVGDYDNNVFVLRCRQTGEAVLIDAANEHDKLLELCRALDVRTVLETHGHFDHIQAVPAVREAGYQVGVTDADAAMLPGYDYLLEDESVIEVGRLRLHTICTPGHTPGSICFRLDGSPVLFSGDTLFPGGAGATHFEGGDFDQIIESIDRRLFAPLDPGTLVFPGHGDDTTIGAEQPSLDEWVARGW</sequence>
<dbReference type="InterPro" id="IPR036866">
    <property type="entry name" value="RibonucZ/Hydroxyglut_hydro"/>
</dbReference>
<keyword evidence="4" id="KW-0862">Zinc</keyword>
<dbReference type="InterPro" id="IPR001279">
    <property type="entry name" value="Metallo-B-lactamas"/>
</dbReference>
<dbReference type="EMBL" id="UINC01001851">
    <property type="protein sequence ID" value="SUZ89926.1"/>
    <property type="molecule type" value="Genomic_DNA"/>
</dbReference>
<reference evidence="6" key="1">
    <citation type="submission" date="2018-05" db="EMBL/GenBank/DDBJ databases">
        <authorList>
            <person name="Lanie J.A."/>
            <person name="Ng W.-L."/>
            <person name="Kazmierczak K.M."/>
            <person name="Andrzejewski T.M."/>
            <person name="Davidsen T.M."/>
            <person name="Wayne K.J."/>
            <person name="Tettelin H."/>
            <person name="Glass J.I."/>
            <person name="Rusch D."/>
            <person name="Podicherti R."/>
            <person name="Tsui H.-C.T."/>
            <person name="Winkler M.E."/>
        </authorList>
    </citation>
    <scope>NUCLEOTIDE SEQUENCE</scope>
</reference>
<evidence type="ECO:0000313" key="6">
    <source>
        <dbReference type="EMBL" id="SUZ89926.1"/>
    </source>
</evidence>
<accession>A0A381RDQ8</accession>
<organism evidence="6">
    <name type="scientific">marine metagenome</name>
    <dbReference type="NCBI Taxonomy" id="408172"/>
    <lineage>
        <taxon>unclassified sequences</taxon>
        <taxon>metagenomes</taxon>
        <taxon>ecological metagenomes</taxon>
    </lineage>
</organism>
<protein>
    <recommendedName>
        <fullName evidence="5">Metallo-beta-lactamase domain-containing protein</fullName>
    </recommendedName>
</protein>
<evidence type="ECO:0000259" key="5">
    <source>
        <dbReference type="SMART" id="SM00849"/>
    </source>
</evidence>